<dbReference type="KEGG" id="pcor:KS4_06750"/>
<dbReference type="Gene3D" id="2.60.120.200">
    <property type="match status" value="1"/>
</dbReference>
<dbReference type="Proteomes" id="UP000317369">
    <property type="component" value="Chromosome"/>
</dbReference>
<proteinExistence type="predicted"/>
<protein>
    <recommendedName>
        <fullName evidence="4">LamG-like jellyroll fold domain-containing protein</fullName>
    </recommendedName>
</protein>
<reference evidence="2 3" key="1">
    <citation type="submission" date="2019-02" db="EMBL/GenBank/DDBJ databases">
        <title>Deep-cultivation of Planctomycetes and their phenomic and genomic characterization uncovers novel biology.</title>
        <authorList>
            <person name="Wiegand S."/>
            <person name="Jogler M."/>
            <person name="Boedeker C."/>
            <person name="Pinto D."/>
            <person name="Vollmers J."/>
            <person name="Rivas-Marin E."/>
            <person name="Kohn T."/>
            <person name="Peeters S.H."/>
            <person name="Heuer A."/>
            <person name="Rast P."/>
            <person name="Oberbeckmann S."/>
            <person name="Bunk B."/>
            <person name="Jeske O."/>
            <person name="Meyerdierks A."/>
            <person name="Storesund J.E."/>
            <person name="Kallscheuer N."/>
            <person name="Luecker S."/>
            <person name="Lage O.M."/>
            <person name="Pohl T."/>
            <person name="Merkel B.J."/>
            <person name="Hornburger P."/>
            <person name="Mueller R.-W."/>
            <person name="Bruemmer F."/>
            <person name="Labrenz M."/>
            <person name="Spormann A.M."/>
            <person name="Op den Camp H."/>
            <person name="Overmann J."/>
            <person name="Amann R."/>
            <person name="Jetten M.S.M."/>
            <person name="Mascher T."/>
            <person name="Medema M.H."/>
            <person name="Devos D.P."/>
            <person name="Kaster A.-K."/>
            <person name="Ovreas L."/>
            <person name="Rohde M."/>
            <person name="Galperin M.Y."/>
            <person name="Jogler C."/>
        </authorList>
    </citation>
    <scope>NUCLEOTIDE SEQUENCE [LARGE SCALE GENOMIC DNA]</scope>
    <source>
        <strain evidence="2 3">KS4</strain>
    </source>
</reference>
<dbReference type="EMBL" id="CP036425">
    <property type="protein sequence ID" value="QDU32641.1"/>
    <property type="molecule type" value="Genomic_DNA"/>
</dbReference>
<gene>
    <name evidence="2" type="ORF">KS4_06750</name>
</gene>
<dbReference type="AlphaFoldDB" id="A0A517YR39"/>
<dbReference type="RefSeq" id="WP_145074540.1">
    <property type="nucleotide sequence ID" value="NZ_CP036425.1"/>
</dbReference>
<keyword evidence="3" id="KW-1185">Reference proteome</keyword>
<feature type="region of interest" description="Disordered" evidence="1">
    <location>
        <begin position="83"/>
        <end position="120"/>
    </location>
</feature>
<dbReference type="InterPro" id="IPR013320">
    <property type="entry name" value="ConA-like_dom_sf"/>
</dbReference>
<organism evidence="2 3">
    <name type="scientific">Poriferisphaera corsica</name>
    <dbReference type="NCBI Taxonomy" id="2528020"/>
    <lineage>
        <taxon>Bacteria</taxon>
        <taxon>Pseudomonadati</taxon>
        <taxon>Planctomycetota</taxon>
        <taxon>Phycisphaerae</taxon>
        <taxon>Phycisphaerales</taxon>
        <taxon>Phycisphaeraceae</taxon>
        <taxon>Poriferisphaera</taxon>
    </lineage>
</organism>
<dbReference type="SUPFAM" id="SSF49899">
    <property type="entry name" value="Concanavalin A-like lectins/glucanases"/>
    <property type="match status" value="1"/>
</dbReference>
<name>A0A517YR39_9BACT</name>
<feature type="compositionally biased region" description="Polar residues" evidence="1">
    <location>
        <begin position="91"/>
        <end position="103"/>
    </location>
</feature>
<accession>A0A517YR39</accession>
<sequence>MKRLIIGIIPFLILSTYLQTRLFAESYTPDSVIAYWRFEDGTTNNTLPQPSTAYDFTAVVYDESGNGNHLSSWPGSDEAMKYDADTDHSKVPQSSQRNNNAIKNNGIKPKLFTKSTTSNPSGADIETADFSNFTIEASYKPLLNNQFRTIVGRDAQLSTTNMLASLYLQITYDNRFKILFVDHDGNAHVAQTAANYVTTSKWYHLVATNDGSKLELFLYDDDNQEYTAIASTTYSSSNSNIYIGSKIGTNLWHPGGWTVGRGLYNGIHTDYAKGLIDEVRISNAVLPQSQWLQKADTAFTDTSWINPRLPDTATNEGLAPQRSIVKLGSTYYGAKNIGPVYPNNNSRLQLLQSTDGQTWSEKIIIDFLPDNSVFHDIALWAGTLPNETNPCILIAHGTKKTTDPDNNPQTDNNQSEFTINLIRIDNLNTTPTYHHFATSIDSNATNKFLGSPFIHQLSNNTLQVYYDYELPNSNDQHIVMKTFTISSTYLTPSSFRIIAARAPNNQLSRDGMPTVTTLRKDPRNNGNDTLLLAFESINEYTFKKRINDTTHHNTIAYNNVIRGIIGYNGGQTNNDWNDNWNNDNRFIIYQPTKLDNLGRPYNAYNPHIARLGNNAGPAVVAFLTDEAINSSDWPADFSYQPVHHRRGQLQFTYSTDNFNTWSSPANIHPGNTSDGSNTSYFTTLFLQEDGKLLSTLDLFNSHRVFTFTK</sequence>
<dbReference type="Pfam" id="PF13385">
    <property type="entry name" value="Laminin_G_3"/>
    <property type="match status" value="1"/>
</dbReference>
<evidence type="ECO:0000313" key="2">
    <source>
        <dbReference type="EMBL" id="QDU32641.1"/>
    </source>
</evidence>
<evidence type="ECO:0000256" key="1">
    <source>
        <dbReference type="SAM" id="MobiDB-lite"/>
    </source>
</evidence>
<dbReference type="OrthoDB" id="267919at2"/>
<evidence type="ECO:0008006" key="4">
    <source>
        <dbReference type="Google" id="ProtNLM"/>
    </source>
</evidence>
<evidence type="ECO:0000313" key="3">
    <source>
        <dbReference type="Proteomes" id="UP000317369"/>
    </source>
</evidence>